<dbReference type="EMBL" id="AP004681">
    <property type="protein sequence ID" value="BAD37662.1"/>
    <property type="molecule type" value="Genomic_DNA"/>
</dbReference>
<evidence type="ECO:0000256" key="1">
    <source>
        <dbReference type="SAM" id="MobiDB-lite"/>
    </source>
</evidence>
<gene>
    <name evidence="2" type="ORF">OSJNBa0040M10.33</name>
    <name evidence="3" type="ORF">OSJNBb0026F02.10</name>
</gene>
<reference evidence="2" key="1">
    <citation type="submission" date="2002-01" db="EMBL/GenBank/DDBJ databases">
        <title>Oryza sativa nipponbare(GA3) genomic DNA, chromosome 6, BAC clone:OSJNBa0040M10.</title>
        <authorList>
            <person name="Sasaki T."/>
            <person name="Matsumoto T."/>
            <person name="Yamamoto K."/>
        </authorList>
    </citation>
    <scope>NUCLEOTIDE SEQUENCE</scope>
</reference>
<proteinExistence type="predicted"/>
<reference evidence="3" key="2">
    <citation type="submission" date="2002-02" db="EMBL/GenBank/DDBJ databases">
        <title>Oryza sativa nipponbare(GA3) genomic DNA, chromosome 6, BAC clone:OSJNBb0026F02.</title>
        <authorList>
            <person name="Sasaki T."/>
            <person name="Matsumoto T."/>
            <person name="Yamamoto K."/>
        </authorList>
    </citation>
    <scope>NUCLEOTIDE SEQUENCE</scope>
</reference>
<dbReference type="AlphaFoldDB" id="Q67VR0"/>
<accession>Q67VR0</accession>
<name>Q67VR0_ORYSJ</name>
<dbReference type="Proteomes" id="UP000000763">
    <property type="component" value="Chromosome 6"/>
</dbReference>
<feature type="region of interest" description="Disordered" evidence="1">
    <location>
        <begin position="84"/>
        <end position="118"/>
    </location>
</feature>
<evidence type="ECO:0000313" key="2">
    <source>
        <dbReference type="EMBL" id="BAD37662.1"/>
    </source>
</evidence>
<evidence type="ECO:0000313" key="3">
    <source>
        <dbReference type="EMBL" id="BAD37759.1"/>
    </source>
</evidence>
<dbReference type="EMBL" id="AP004742">
    <property type="protein sequence ID" value="BAD37759.1"/>
    <property type="molecule type" value="Genomic_DNA"/>
</dbReference>
<evidence type="ECO:0000313" key="4">
    <source>
        <dbReference type="Proteomes" id="UP000000763"/>
    </source>
</evidence>
<organism evidence="3 4">
    <name type="scientific">Oryza sativa subsp. japonica</name>
    <name type="common">Rice</name>
    <dbReference type="NCBI Taxonomy" id="39947"/>
    <lineage>
        <taxon>Eukaryota</taxon>
        <taxon>Viridiplantae</taxon>
        <taxon>Streptophyta</taxon>
        <taxon>Embryophyta</taxon>
        <taxon>Tracheophyta</taxon>
        <taxon>Spermatophyta</taxon>
        <taxon>Magnoliopsida</taxon>
        <taxon>Liliopsida</taxon>
        <taxon>Poales</taxon>
        <taxon>Poaceae</taxon>
        <taxon>BOP clade</taxon>
        <taxon>Oryzoideae</taxon>
        <taxon>Oryzeae</taxon>
        <taxon>Oryzinae</taxon>
        <taxon>Oryza</taxon>
        <taxon>Oryza sativa</taxon>
    </lineage>
</organism>
<reference evidence="4" key="3">
    <citation type="journal article" date="2005" name="Nature">
        <title>The map-based sequence of the rice genome.</title>
        <authorList>
            <consortium name="International rice genome sequencing project (IRGSP)"/>
            <person name="Matsumoto T."/>
            <person name="Wu J."/>
            <person name="Kanamori H."/>
            <person name="Katayose Y."/>
            <person name="Fujisawa M."/>
            <person name="Namiki N."/>
            <person name="Mizuno H."/>
            <person name="Yamamoto K."/>
            <person name="Antonio B.A."/>
            <person name="Baba T."/>
            <person name="Sakata K."/>
            <person name="Nagamura Y."/>
            <person name="Aoki H."/>
            <person name="Arikawa K."/>
            <person name="Arita K."/>
            <person name="Bito T."/>
            <person name="Chiden Y."/>
            <person name="Fujitsuka N."/>
            <person name="Fukunaka R."/>
            <person name="Hamada M."/>
            <person name="Harada C."/>
            <person name="Hayashi A."/>
            <person name="Hijishita S."/>
            <person name="Honda M."/>
            <person name="Hosokawa S."/>
            <person name="Ichikawa Y."/>
            <person name="Idonuma A."/>
            <person name="Iijima M."/>
            <person name="Ikeda M."/>
            <person name="Ikeno M."/>
            <person name="Ito K."/>
            <person name="Ito S."/>
            <person name="Ito T."/>
            <person name="Ito Y."/>
            <person name="Ito Y."/>
            <person name="Iwabuchi A."/>
            <person name="Kamiya K."/>
            <person name="Karasawa W."/>
            <person name="Kurita K."/>
            <person name="Katagiri S."/>
            <person name="Kikuta A."/>
            <person name="Kobayashi H."/>
            <person name="Kobayashi N."/>
            <person name="Machita K."/>
            <person name="Maehara T."/>
            <person name="Masukawa M."/>
            <person name="Mizubayashi T."/>
            <person name="Mukai Y."/>
            <person name="Nagasaki H."/>
            <person name="Nagata Y."/>
            <person name="Naito S."/>
            <person name="Nakashima M."/>
            <person name="Nakama Y."/>
            <person name="Nakamichi Y."/>
            <person name="Nakamura M."/>
            <person name="Meguro A."/>
            <person name="Negishi M."/>
            <person name="Ohta I."/>
            <person name="Ohta T."/>
            <person name="Okamoto M."/>
            <person name="Ono N."/>
            <person name="Saji S."/>
            <person name="Sakaguchi M."/>
            <person name="Sakai K."/>
            <person name="Shibata M."/>
            <person name="Shimokawa T."/>
            <person name="Song J."/>
            <person name="Takazaki Y."/>
            <person name="Terasawa K."/>
            <person name="Tsugane M."/>
            <person name="Tsuji K."/>
            <person name="Ueda S."/>
            <person name="Waki K."/>
            <person name="Yamagata H."/>
            <person name="Yamamoto M."/>
            <person name="Yamamoto S."/>
            <person name="Yamane H."/>
            <person name="Yoshiki S."/>
            <person name="Yoshihara R."/>
            <person name="Yukawa K."/>
            <person name="Zhong H."/>
            <person name="Yano M."/>
            <person name="Yuan Q."/>
            <person name="Ouyang S."/>
            <person name="Liu J."/>
            <person name="Jones K.M."/>
            <person name="Gansberger K."/>
            <person name="Moffat K."/>
            <person name="Hill J."/>
            <person name="Bera J."/>
            <person name="Fadrosh D."/>
            <person name="Jin S."/>
            <person name="Johri S."/>
            <person name="Kim M."/>
            <person name="Overton L."/>
            <person name="Reardon M."/>
            <person name="Tsitrin T."/>
            <person name="Vuong H."/>
            <person name="Weaver B."/>
            <person name="Ciecko A."/>
            <person name="Tallon L."/>
            <person name="Jackson J."/>
            <person name="Pai G."/>
            <person name="Aken S.V."/>
            <person name="Utterback T."/>
            <person name="Reidmuller S."/>
            <person name="Feldblyum T."/>
            <person name="Hsiao J."/>
            <person name="Zismann V."/>
            <person name="Iobst S."/>
            <person name="de Vazeille A.R."/>
            <person name="Buell C.R."/>
            <person name="Ying K."/>
            <person name="Li Y."/>
            <person name="Lu T."/>
            <person name="Huang Y."/>
            <person name="Zhao Q."/>
            <person name="Feng Q."/>
            <person name="Zhang L."/>
            <person name="Zhu J."/>
            <person name="Weng Q."/>
            <person name="Mu J."/>
            <person name="Lu Y."/>
            <person name="Fan D."/>
            <person name="Liu Y."/>
            <person name="Guan J."/>
            <person name="Zhang Y."/>
            <person name="Yu S."/>
            <person name="Liu X."/>
            <person name="Zhang Y."/>
            <person name="Hong G."/>
            <person name="Han B."/>
            <person name="Choisne N."/>
            <person name="Demange N."/>
            <person name="Orjeda G."/>
            <person name="Samain S."/>
            <person name="Cattolico L."/>
            <person name="Pelletier E."/>
            <person name="Couloux A."/>
            <person name="Segurens B."/>
            <person name="Wincker P."/>
            <person name="D'Hont A."/>
            <person name="Scarpelli C."/>
            <person name="Weissenbach J."/>
            <person name="Salanoubat M."/>
            <person name="Quetier F."/>
            <person name="Yu Y."/>
            <person name="Kim H.R."/>
            <person name="Rambo T."/>
            <person name="Currie J."/>
            <person name="Collura K."/>
            <person name="Luo M."/>
            <person name="Yang T."/>
            <person name="Ammiraju J.S.S."/>
            <person name="Engler F."/>
            <person name="Soderlund C."/>
            <person name="Wing R.A."/>
            <person name="Palmer L.E."/>
            <person name="de la Bastide M."/>
            <person name="Spiegel L."/>
            <person name="Nascimento L."/>
            <person name="Zutavern T."/>
            <person name="O'Shaughnessy A."/>
            <person name="Dike S."/>
            <person name="Dedhia N."/>
            <person name="Preston R."/>
            <person name="Balija V."/>
            <person name="McCombie W.R."/>
            <person name="Chow T."/>
            <person name="Chen H."/>
            <person name="Chung M."/>
            <person name="Chen C."/>
            <person name="Shaw J."/>
            <person name="Wu H."/>
            <person name="Hsiao K."/>
            <person name="Chao Y."/>
            <person name="Chu M."/>
            <person name="Cheng C."/>
            <person name="Hour A."/>
            <person name="Lee P."/>
            <person name="Lin S."/>
            <person name="Lin Y."/>
            <person name="Liou J."/>
            <person name="Liu S."/>
            <person name="Hsing Y."/>
            <person name="Raghuvanshi S."/>
            <person name="Mohanty A."/>
            <person name="Bharti A.K."/>
            <person name="Gaur A."/>
            <person name="Gupta V."/>
            <person name="Kumar D."/>
            <person name="Ravi V."/>
            <person name="Vij S."/>
            <person name="Kapur A."/>
            <person name="Khurana P."/>
            <person name="Khurana P."/>
            <person name="Khurana J.P."/>
            <person name="Tyagi A.K."/>
            <person name="Gaikwad K."/>
            <person name="Singh A."/>
            <person name="Dalal V."/>
            <person name="Srivastava S."/>
            <person name="Dixit A."/>
            <person name="Pal A.K."/>
            <person name="Ghazi I.A."/>
            <person name="Yadav M."/>
            <person name="Pandit A."/>
            <person name="Bhargava A."/>
            <person name="Sureshbabu K."/>
            <person name="Batra K."/>
            <person name="Sharma T.R."/>
            <person name="Mohapatra T."/>
            <person name="Singh N.K."/>
            <person name="Messing J."/>
            <person name="Nelson A.B."/>
            <person name="Fuks G."/>
            <person name="Kavchok S."/>
            <person name="Keizer G."/>
            <person name="Linton E."/>
            <person name="Llaca V."/>
            <person name="Song R."/>
            <person name="Tanyolac B."/>
            <person name="Young S."/>
            <person name="Ho-Il K."/>
            <person name="Hahn J.H."/>
            <person name="Sangsakoo G."/>
            <person name="Vanavichit A."/>
            <person name="de Mattos Luiz.A.T."/>
            <person name="Zimmer P.D."/>
            <person name="Malone G."/>
            <person name="Dellagostin O."/>
            <person name="de Oliveira A.C."/>
            <person name="Bevan M."/>
            <person name="Bancroft I."/>
            <person name="Minx P."/>
            <person name="Cordum H."/>
            <person name="Wilson R."/>
            <person name="Cheng Z."/>
            <person name="Jin W."/>
            <person name="Jiang J."/>
            <person name="Leong S.A."/>
            <person name="Iwama H."/>
            <person name="Gojobori T."/>
            <person name="Itoh T."/>
            <person name="Niimura Y."/>
            <person name="Fujii Y."/>
            <person name="Habara T."/>
            <person name="Sakai H."/>
            <person name="Sato Y."/>
            <person name="Wilson G."/>
            <person name="Kumar K."/>
            <person name="McCouch S."/>
            <person name="Juretic N."/>
            <person name="Hoen D."/>
            <person name="Wright S."/>
            <person name="Bruskiewich R."/>
            <person name="Bureau T."/>
            <person name="Miyao A."/>
            <person name="Hirochika H."/>
            <person name="Nishikawa T."/>
            <person name="Kadowaki K."/>
            <person name="Sugiura M."/>
            <person name="Burr B."/>
            <person name="Sasaki T."/>
        </authorList>
    </citation>
    <scope>NUCLEOTIDE SEQUENCE [LARGE SCALE GENOMIC DNA]</scope>
    <source>
        <strain evidence="4">cv. Nipponbare</strain>
    </source>
</reference>
<reference evidence="4" key="4">
    <citation type="journal article" date="2008" name="Nucleic Acids Res.">
        <title>The rice annotation project database (RAP-DB): 2008 update.</title>
        <authorList>
            <consortium name="The rice annotation project (RAP)"/>
        </authorList>
    </citation>
    <scope>GENOME REANNOTATION</scope>
    <source>
        <strain evidence="4">cv. Nipponbare</strain>
    </source>
</reference>
<protein>
    <submittedName>
        <fullName evidence="3">Uncharacterized protein</fullName>
    </submittedName>
</protein>
<sequence length="203" mass="21881">MARRGDARRREVAGGGGGSGWWWRRGFGGGLGRKVVAGLALAVAKPVVVAARCGGGYGGGSARLKLARKRRRWETAWGERVRRQEARGRRGNGPGDALYGRRGGKSWPRGAESGGNGRRRRGVVVARFQRNFWGKVGDLVEEMEGVMPTLSVASAGAENGRKRRRRGVAMAAVAGSGWLGVRDDRWDPRVPHVGRKEKSWGGG</sequence>